<accession>A0A3P8B1C5</accession>
<evidence type="ECO:0000256" key="2">
    <source>
        <dbReference type="SAM" id="Phobius"/>
    </source>
</evidence>
<evidence type="ECO:0000313" key="6">
    <source>
        <dbReference type="WBParaSite" id="HPBE_0001560201-mRNA-1"/>
    </source>
</evidence>
<dbReference type="InterPro" id="IPR018497">
    <property type="entry name" value="Peptidase_M13_C"/>
</dbReference>
<dbReference type="Pfam" id="PF01431">
    <property type="entry name" value="Peptidase_M13"/>
    <property type="match status" value="1"/>
</dbReference>
<organism evidence="4">
    <name type="scientific">Heligmosomoides polygyrus</name>
    <name type="common">Parasitic roundworm</name>
    <dbReference type="NCBI Taxonomy" id="6339"/>
    <lineage>
        <taxon>Eukaryota</taxon>
        <taxon>Metazoa</taxon>
        <taxon>Ecdysozoa</taxon>
        <taxon>Nematoda</taxon>
        <taxon>Chromadorea</taxon>
        <taxon>Rhabditida</taxon>
        <taxon>Rhabditina</taxon>
        <taxon>Rhabditomorpha</taxon>
        <taxon>Strongyloidea</taxon>
        <taxon>Heligmosomidae</taxon>
        <taxon>Heligmosomoides</taxon>
    </lineage>
</organism>
<dbReference type="Proteomes" id="UP000050761">
    <property type="component" value="Unassembled WGS sequence"/>
</dbReference>
<dbReference type="GO" id="GO:0004222">
    <property type="term" value="F:metalloendopeptidase activity"/>
    <property type="evidence" value="ECO:0007669"/>
    <property type="project" value="InterPro"/>
</dbReference>
<keyword evidence="5" id="KW-1185">Reference proteome</keyword>
<feature type="region of interest" description="Disordered" evidence="1">
    <location>
        <begin position="417"/>
        <end position="446"/>
    </location>
</feature>
<dbReference type="Gene3D" id="1.10.1380.10">
    <property type="entry name" value="Neutral endopeptidase , domain2"/>
    <property type="match status" value="1"/>
</dbReference>
<keyword evidence="2" id="KW-1133">Transmembrane helix</keyword>
<sequence>MPLTLMELDSVTVDAVNLDGAGLSNTITPSLPLESIFIFASDHHVISIKQRPRDRLLKILSNGVHDDNKEKFEKHRTLVCPNRDGELHGGSSCGLDSTLWTKVENSHPLYELFRNFMKSQGVPNYFTRHAVKGILKVEEGDMHWLLFLAMLLYQVVDVVLPGLEGYTPAQIFWITYGYSWCMKQSGDSLIKQLLTNPHAPSSCRTNQVVQDIPAFASDFNCKVGQKMYPKPEERTLLFDFKLQAKLFSLFSRKCVAVLSAVALAISSLVLNIIILTRVNNLSNDNNDVNVTIPTIPTQAPPPAASNNTMYCPNIGPINNATAWKDASSSLLNGLDQSIDPCVDFYAFTCNKFLANVDLNALGKSRLGTYDVAQTTVNSFIADVLKGVDVNDDKNWSLTERITKARRRAEYVAQRALGDSEEVPKTSVNAFGDLEDVPKTSSARRDH</sequence>
<dbReference type="InterPro" id="IPR000718">
    <property type="entry name" value="Peptidase_M13"/>
</dbReference>
<dbReference type="InterPro" id="IPR042089">
    <property type="entry name" value="Peptidase_M13_dom_2"/>
</dbReference>
<protein>
    <submittedName>
        <fullName evidence="6">Peptidase_M13 domain-containing protein</fullName>
    </submittedName>
</protein>
<feature type="domain" description="Peptidase M13 C-terminal" evidence="3">
    <location>
        <begin position="155"/>
        <end position="234"/>
    </location>
</feature>
<dbReference type="AlphaFoldDB" id="A0A3P8B1C5"/>
<dbReference type="InterPro" id="IPR024079">
    <property type="entry name" value="MetalloPept_cat_dom_sf"/>
</dbReference>
<reference evidence="4 5" key="1">
    <citation type="submission" date="2018-11" db="EMBL/GenBank/DDBJ databases">
        <authorList>
            <consortium name="Pathogen Informatics"/>
        </authorList>
    </citation>
    <scope>NUCLEOTIDE SEQUENCE [LARGE SCALE GENOMIC DNA]</scope>
</reference>
<dbReference type="GO" id="GO:0016485">
    <property type="term" value="P:protein processing"/>
    <property type="evidence" value="ECO:0007669"/>
    <property type="project" value="TreeGrafter"/>
</dbReference>
<feature type="transmembrane region" description="Helical" evidence="2">
    <location>
        <begin position="255"/>
        <end position="275"/>
    </location>
</feature>
<evidence type="ECO:0000313" key="5">
    <source>
        <dbReference type="Proteomes" id="UP000050761"/>
    </source>
</evidence>
<dbReference type="PANTHER" id="PTHR11733:SF188">
    <property type="entry name" value="NEPRILYSIN"/>
    <property type="match status" value="1"/>
</dbReference>
<dbReference type="Gene3D" id="3.40.390.10">
    <property type="entry name" value="Collagenase (Catalytic Domain)"/>
    <property type="match status" value="2"/>
</dbReference>
<evidence type="ECO:0000313" key="4">
    <source>
        <dbReference type="EMBL" id="VDP03288.1"/>
    </source>
</evidence>
<dbReference type="OrthoDB" id="5872004at2759"/>
<evidence type="ECO:0000256" key="1">
    <source>
        <dbReference type="SAM" id="MobiDB-lite"/>
    </source>
</evidence>
<gene>
    <name evidence="4" type="ORF">HPBE_LOCUS15601</name>
</gene>
<keyword evidence="2" id="KW-0472">Membrane</keyword>
<dbReference type="EMBL" id="UZAH01028937">
    <property type="protein sequence ID" value="VDP03288.1"/>
    <property type="molecule type" value="Genomic_DNA"/>
</dbReference>
<dbReference type="SUPFAM" id="SSF55486">
    <property type="entry name" value="Metalloproteases ('zincins'), catalytic domain"/>
    <property type="match status" value="2"/>
</dbReference>
<dbReference type="PROSITE" id="PS51885">
    <property type="entry name" value="NEPRILYSIN"/>
    <property type="match status" value="1"/>
</dbReference>
<reference evidence="6" key="2">
    <citation type="submission" date="2019-09" db="UniProtKB">
        <authorList>
            <consortium name="WormBaseParasite"/>
        </authorList>
    </citation>
    <scope>IDENTIFICATION</scope>
</reference>
<name>A0A3P8B1C5_HELPZ</name>
<dbReference type="GO" id="GO:0005886">
    <property type="term" value="C:plasma membrane"/>
    <property type="evidence" value="ECO:0007669"/>
    <property type="project" value="TreeGrafter"/>
</dbReference>
<keyword evidence="2" id="KW-0812">Transmembrane</keyword>
<dbReference type="PANTHER" id="PTHR11733">
    <property type="entry name" value="ZINC METALLOPROTEASE FAMILY M13 NEPRILYSIN-RELATED"/>
    <property type="match status" value="1"/>
</dbReference>
<evidence type="ECO:0000259" key="3">
    <source>
        <dbReference type="Pfam" id="PF01431"/>
    </source>
</evidence>
<dbReference type="WBParaSite" id="HPBE_0001560201-mRNA-1">
    <property type="protein sequence ID" value="HPBE_0001560201-mRNA-1"/>
    <property type="gene ID" value="HPBE_0001560201"/>
</dbReference>
<proteinExistence type="predicted"/>